<evidence type="ECO:0000313" key="6">
    <source>
        <dbReference type="Proteomes" id="UP000664293"/>
    </source>
</evidence>
<evidence type="ECO:0000313" key="5">
    <source>
        <dbReference type="EMBL" id="MBN8429923.1"/>
    </source>
</evidence>
<organism evidence="5 6">
    <name type="scientific">Microbulbifer salipaludis</name>
    <dbReference type="NCBI Taxonomy" id="187980"/>
    <lineage>
        <taxon>Bacteria</taxon>
        <taxon>Pseudomonadati</taxon>
        <taxon>Pseudomonadota</taxon>
        <taxon>Gammaproteobacteria</taxon>
        <taxon>Cellvibrionales</taxon>
        <taxon>Microbulbiferaceae</taxon>
        <taxon>Microbulbifer</taxon>
    </lineage>
</organism>
<protein>
    <submittedName>
        <fullName evidence="5">Nitroreductase family protein</fullName>
    </submittedName>
</protein>
<evidence type="ECO:0000256" key="3">
    <source>
        <dbReference type="ARBA" id="ARBA00023002"/>
    </source>
</evidence>
<dbReference type="PANTHER" id="PTHR23026:SF90">
    <property type="entry name" value="IODOTYROSINE DEIODINASE 1"/>
    <property type="match status" value="1"/>
</dbReference>
<dbReference type="SUPFAM" id="SSF55469">
    <property type="entry name" value="FMN-dependent nitroreductase-like"/>
    <property type="match status" value="1"/>
</dbReference>
<dbReference type="InterPro" id="IPR000415">
    <property type="entry name" value="Nitroreductase-like"/>
</dbReference>
<dbReference type="RefSeq" id="WP_206999164.1">
    <property type="nucleotide sequence ID" value="NZ_JAEKJR010000001.1"/>
</dbReference>
<feature type="domain" description="Nitroreductase" evidence="4">
    <location>
        <begin position="32"/>
        <end position="199"/>
    </location>
</feature>
<proteinExistence type="predicted"/>
<dbReference type="InterPro" id="IPR029479">
    <property type="entry name" value="Nitroreductase"/>
</dbReference>
<keyword evidence="6" id="KW-1185">Reference proteome</keyword>
<dbReference type="InterPro" id="IPR050627">
    <property type="entry name" value="Nitroreductase/BluB"/>
</dbReference>
<dbReference type="CDD" id="cd02144">
    <property type="entry name" value="iodotyrosine_dehalogenase"/>
    <property type="match status" value="1"/>
</dbReference>
<reference evidence="5 6" key="1">
    <citation type="submission" date="2020-12" db="EMBL/GenBank/DDBJ databases">
        <title>Oil enriched cultivation method for isolating marine PHA-producing bacteria.</title>
        <authorList>
            <person name="Zheng W."/>
            <person name="Yu S."/>
            <person name="Huang Y."/>
        </authorList>
    </citation>
    <scope>NUCLEOTIDE SEQUENCE [LARGE SCALE GENOMIC DNA]</scope>
    <source>
        <strain evidence="5 6">SN0-2</strain>
    </source>
</reference>
<dbReference type="Pfam" id="PF00881">
    <property type="entry name" value="Nitroreductase"/>
    <property type="match status" value="1"/>
</dbReference>
<dbReference type="Proteomes" id="UP000664293">
    <property type="component" value="Unassembled WGS sequence"/>
</dbReference>
<evidence type="ECO:0000256" key="2">
    <source>
        <dbReference type="ARBA" id="ARBA00022643"/>
    </source>
</evidence>
<name>A0ABS3E3N9_9GAMM</name>
<dbReference type="PANTHER" id="PTHR23026">
    <property type="entry name" value="NADPH NITROREDUCTASE"/>
    <property type="match status" value="1"/>
</dbReference>
<accession>A0ABS3E3N9</accession>
<dbReference type="EMBL" id="JAEKJR010000001">
    <property type="protein sequence ID" value="MBN8429923.1"/>
    <property type="molecule type" value="Genomic_DNA"/>
</dbReference>
<dbReference type="Gene3D" id="3.40.109.10">
    <property type="entry name" value="NADH Oxidase"/>
    <property type="match status" value="1"/>
</dbReference>
<sequence length="222" mass="24645">MANSEQFLPLEFEPLDDAAKIERARAFYQLMQRRRSVREFSDAPVPREVIEQALRTAGSAPSGANMQPWHFCVVASASVKREIRQAAEAEEREFYERRASEEWLDALAPLGTDAHKPFLETAPYLIVIFLKKFSEGGAGEQRKNYYTSESVGIATGMLLAALHNAGLATLTHTPSPMKFLNEILGRPVNERPYMVVVAGLPAEGAQVPAISKKPLDEIAEFI</sequence>
<evidence type="ECO:0000256" key="1">
    <source>
        <dbReference type="ARBA" id="ARBA00022630"/>
    </source>
</evidence>
<keyword evidence="3" id="KW-0560">Oxidoreductase</keyword>
<gene>
    <name evidence="5" type="ORF">JF535_03560</name>
</gene>
<keyword evidence="2" id="KW-0288">FMN</keyword>
<comment type="caution">
    <text evidence="5">The sequence shown here is derived from an EMBL/GenBank/DDBJ whole genome shotgun (WGS) entry which is preliminary data.</text>
</comment>
<keyword evidence="1" id="KW-0285">Flavoprotein</keyword>
<evidence type="ECO:0000259" key="4">
    <source>
        <dbReference type="Pfam" id="PF00881"/>
    </source>
</evidence>